<evidence type="ECO:0000313" key="6">
    <source>
        <dbReference type="Proteomes" id="UP000298111"/>
    </source>
</evidence>
<dbReference type="GO" id="GO:0016301">
    <property type="term" value="F:kinase activity"/>
    <property type="evidence" value="ECO:0007669"/>
    <property type="project" value="UniProtKB-KW"/>
</dbReference>
<evidence type="ECO:0000313" key="5">
    <source>
        <dbReference type="EMBL" id="TGG89620.1"/>
    </source>
</evidence>
<keyword evidence="4" id="KW-0067">ATP-binding</keyword>
<protein>
    <submittedName>
        <fullName evidence="5">1,4-alpha-glucan branching protein</fullName>
    </submittedName>
</protein>
<accession>A0A6C1C0D1</accession>
<organism evidence="5 6">
    <name type="scientific">Streptomyces albus</name>
    <dbReference type="NCBI Taxonomy" id="1888"/>
    <lineage>
        <taxon>Bacteria</taxon>
        <taxon>Bacillati</taxon>
        <taxon>Actinomycetota</taxon>
        <taxon>Actinomycetes</taxon>
        <taxon>Kitasatosporales</taxon>
        <taxon>Streptomycetaceae</taxon>
        <taxon>Streptomyces</taxon>
    </lineage>
</organism>
<sequence length="219" mass="23091">MAVIHQTVLKPTKLELLTAWLPSRPWYRGGVDGPEPVNAGGFRLDDPEGEVGMEFIVVNDASGAEPATYLVPLTYRGAPLEGAEHALVGTMEHGVLGRRWVYDGCHDPVLVAQLLALFEGRATAQDQNVSDAPDREITVSHTGAVPPAADFAAGVDDQAGTELATAQGTVLRLHRVLRPAPDGPQVPEQGAAGHVSGAWQSPDGSRARGVFAVLQAGQR</sequence>
<keyword evidence="3" id="KW-0418">Kinase</keyword>
<dbReference type="GeneID" id="75184272"/>
<dbReference type="AlphaFoldDB" id="A0A6C1C0D1"/>
<dbReference type="EMBL" id="RCIY01000002">
    <property type="protein sequence ID" value="TGG89620.1"/>
    <property type="molecule type" value="Genomic_DNA"/>
</dbReference>
<dbReference type="InterPro" id="IPR040999">
    <property type="entry name" value="Mak_N_cap"/>
</dbReference>
<name>A0A6C1C0D1_9ACTN</name>
<keyword evidence="2" id="KW-0547">Nucleotide-binding</keyword>
<gene>
    <name evidence="5" type="ORF">D8771_01610</name>
</gene>
<dbReference type="Proteomes" id="UP000298111">
    <property type="component" value="Unassembled WGS sequence"/>
</dbReference>
<comment type="caution">
    <text evidence="5">The sequence shown here is derived from an EMBL/GenBank/DDBJ whole genome shotgun (WGS) entry which is preliminary data.</text>
</comment>
<evidence type="ECO:0000256" key="4">
    <source>
        <dbReference type="ARBA" id="ARBA00022840"/>
    </source>
</evidence>
<evidence type="ECO:0000256" key="1">
    <source>
        <dbReference type="ARBA" id="ARBA00022679"/>
    </source>
</evidence>
<reference evidence="5 6" key="1">
    <citation type="submission" date="2018-10" db="EMBL/GenBank/DDBJ databases">
        <title>Isolation of pseudouridimycin from Streptomyces albus DSM 40763.</title>
        <authorList>
            <person name="Rosenqvist P."/>
            <person name="Metsae-Ketelae M."/>
            <person name="Virta P."/>
        </authorList>
    </citation>
    <scope>NUCLEOTIDE SEQUENCE [LARGE SCALE GENOMIC DNA]</scope>
    <source>
        <strain evidence="5 6">DSM 40763</strain>
    </source>
</reference>
<dbReference type="RefSeq" id="WP_031175200.1">
    <property type="nucleotide sequence ID" value="NZ_BBQG01000017.1"/>
</dbReference>
<evidence type="ECO:0000256" key="2">
    <source>
        <dbReference type="ARBA" id="ARBA00022741"/>
    </source>
</evidence>
<evidence type="ECO:0000256" key="3">
    <source>
        <dbReference type="ARBA" id="ARBA00022777"/>
    </source>
</evidence>
<keyword evidence="1" id="KW-0808">Transferase</keyword>
<dbReference type="Pfam" id="PF18085">
    <property type="entry name" value="Mak_N_cap"/>
    <property type="match status" value="1"/>
</dbReference>
<proteinExistence type="predicted"/>
<dbReference type="GO" id="GO:0005524">
    <property type="term" value="F:ATP binding"/>
    <property type="evidence" value="ECO:0007669"/>
    <property type="project" value="UniProtKB-KW"/>
</dbReference>